<protein>
    <submittedName>
        <fullName evidence="2">Uncharacterized protein</fullName>
    </submittedName>
</protein>
<accession>A0A511TC55</accession>
<dbReference type="AlphaFoldDB" id="A0A511TC55"/>
<reference evidence="2 3" key="1">
    <citation type="submission" date="2019-07" db="EMBL/GenBank/DDBJ databases">
        <title>Whole genome shotgun sequence of Myxococcus fulvus NBRC 100333.</title>
        <authorList>
            <person name="Hosoyama A."/>
            <person name="Uohara A."/>
            <person name="Ohji S."/>
            <person name="Ichikawa N."/>
        </authorList>
    </citation>
    <scope>NUCLEOTIDE SEQUENCE [LARGE SCALE GENOMIC DNA]</scope>
    <source>
        <strain evidence="2 3">NBRC 100333</strain>
    </source>
</reference>
<name>A0A511TC55_MYXFU</name>
<evidence type="ECO:0000313" key="3">
    <source>
        <dbReference type="Proteomes" id="UP000321514"/>
    </source>
</evidence>
<evidence type="ECO:0000256" key="1">
    <source>
        <dbReference type="SAM" id="MobiDB-lite"/>
    </source>
</evidence>
<sequence>MCRNPEEESSAPEGGGAPPLLCPFWFNLGPQVAANDTESPSRRKSRRKGGPSAS</sequence>
<evidence type="ECO:0000313" key="2">
    <source>
        <dbReference type="EMBL" id="GEN11183.1"/>
    </source>
</evidence>
<comment type="caution">
    <text evidence="2">The sequence shown here is derived from an EMBL/GenBank/DDBJ whole genome shotgun (WGS) entry which is preliminary data.</text>
</comment>
<gene>
    <name evidence="2" type="ORF">MFU01_62200</name>
</gene>
<feature type="region of interest" description="Disordered" evidence="1">
    <location>
        <begin position="1"/>
        <end position="54"/>
    </location>
</feature>
<proteinExistence type="predicted"/>
<organism evidence="2 3">
    <name type="scientific">Myxococcus fulvus</name>
    <dbReference type="NCBI Taxonomy" id="33"/>
    <lineage>
        <taxon>Bacteria</taxon>
        <taxon>Pseudomonadati</taxon>
        <taxon>Myxococcota</taxon>
        <taxon>Myxococcia</taxon>
        <taxon>Myxococcales</taxon>
        <taxon>Cystobacterineae</taxon>
        <taxon>Myxococcaceae</taxon>
        <taxon>Myxococcus</taxon>
    </lineage>
</organism>
<dbReference type="EMBL" id="BJXR01000044">
    <property type="protein sequence ID" value="GEN11183.1"/>
    <property type="molecule type" value="Genomic_DNA"/>
</dbReference>
<dbReference type="Proteomes" id="UP000321514">
    <property type="component" value="Unassembled WGS sequence"/>
</dbReference>
<feature type="compositionally biased region" description="Basic residues" evidence="1">
    <location>
        <begin position="42"/>
        <end position="54"/>
    </location>
</feature>